<proteinExistence type="predicted"/>
<dbReference type="Proteomes" id="UP001172155">
    <property type="component" value="Unassembled WGS sequence"/>
</dbReference>
<dbReference type="EMBL" id="JAUKUD010000002">
    <property type="protein sequence ID" value="KAK0751171.1"/>
    <property type="molecule type" value="Genomic_DNA"/>
</dbReference>
<gene>
    <name evidence="2" type="ORF">B0T18DRAFT_64517</name>
</gene>
<feature type="compositionally biased region" description="Polar residues" evidence="1">
    <location>
        <begin position="15"/>
        <end position="29"/>
    </location>
</feature>
<reference evidence="2" key="1">
    <citation type="submission" date="2023-06" db="EMBL/GenBank/DDBJ databases">
        <title>Genome-scale phylogeny and comparative genomics of the fungal order Sordariales.</title>
        <authorList>
            <consortium name="Lawrence Berkeley National Laboratory"/>
            <person name="Hensen N."/>
            <person name="Bonometti L."/>
            <person name="Westerberg I."/>
            <person name="Brannstrom I.O."/>
            <person name="Guillou S."/>
            <person name="Cros-Aarteil S."/>
            <person name="Calhoun S."/>
            <person name="Haridas S."/>
            <person name="Kuo A."/>
            <person name="Mondo S."/>
            <person name="Pangilinan J."/>
            <person name="Riley R."/>
            <person name="LaButti K."/>
            <person name="Andreopoulos B."/>
            <person name="Lipzen A."/>
            <person name="Chen C."/>
            <person name="Yanf M."/>
            <person name="Daum C."/>
            <person name="Ng V."/>
            <person name="Clum A."/>
            <person name="Steindorff A."/>
            <person name="Ohm R."/>
            <person name="Martin F."/>
            <person name="Silar P."/>
            <person name="Natvig D."/>
            <person name="Lalanne C."/>
            <person name="Gautier V."/>
            <person name="Ament-velasquez S.L."/>
            <person name="Kruys A."/>
            <person name="Hutchinson M.I."/>
            <person name="Powell A.J."/>
            <person name="Barry K."/>
            <person name="Miller A.N."/>
            <person name="Grigoriev I.V."/>
            <person name="Debuchy R."/>
            <person name="Gladieux P."/>
            <person name="Thoren M.H."/>
            <person name="Johannesson H."/>
        </authorList>
    </citation>
    <scope>NUCLEOTIDE SEQUENCE</scope>
    <source>
        <strain evidence="2">SMH3187-1</strain>
    </source>
</reference>
<keyword evidence="3" id="KW-1185">Reference proteome</keyword>
<evidence type="ECO:0000313" key="3">
    <source>
        <dbReference type="Proteomes" id="UP001172155"/>
    </source>
</evidence>
<evidence type="ECO:0000256" key="1">
    <source>
        <dbReference type="SAM" id="MobiDB-lite"/>
    </source>
</evidence>
<sequence>MPARSAVKQPWRDQSAINQSTPKVGSVTTEGRRNSHPRRCPSGHAEGGTLPVGGSPAGAGTLHAGAGSLPGEDSLLAEAGSSRPAGEVAVRIPSAGRAGSSRPGAEGSRTEEHRRQAGAAGGRRTGGVGLACRTWWWWGFGMGGFDAVWAIDLLDLESLLEDRAGLLEKEKSWGKGIVVWFRAGCASGGACPEAEEMRPPSNCRGAVMLNPDRCAARRDVGLDDGTGEEELRTRRGLTALT</sequence>
<protein>
    <submittedName>
        <fullName evidence="2">Uncharacterized protein</fullName>
    </submittedName>
</protein>
<accession>A0AA40K9Y3</accession>
<organism evidence="2 3">
    <name type="scientific">Schizothecium vesticola</name>
    <dbReference type="NCBI Taxonomy" id="314040"/>
    <lineage>
        <taxon>Eukaryota</taxon>
        <taxon>Fungi</taxon>
        <taxon>Dikarya</taxon>
        <taxon>Ascomycota</taxon>
        <taxon>Pezizomycotina</taxon>
        <taxon>Sordariomycetes</taxon>
        <taxon>Sordariomycetidae</taxon>
        <taxon>Sordariales</taxon>
        <taxon>Schizotheciaceae</taxon>
        <taxon>Schizothecium</taxon>
    </lineage>
</organism>
<comment type="caution">
    <text evidence="2">The sequence shown here is derived from an EMBL/GenBank/DDBJ whole genome shotgun (WGS) entry which is preliminary data.</text>
</comment>
<feature type="region of interest" description="Disordered" evidence="1">
    <location>
        <begin position="1"/>
        <end position="124"/>
    </location>
</feature>
<dbReference type="AlphaFoldDB" id="A0AA40K9Y3"/>
<evidence type="ECO:0000313" key="2">
    <source>
        <dbReference type="EMBL" id="KAK0751171.1"/>
    </source>
</evidence>
<name>A0AA40K9Y3_9PEZI</name>